<evidence type="ECO:0000256" key="1">
    <source>
        <dbReference type="ARBA" id="ARBA00006594"/>
    </source>
</evidence>
<dbReference type="REBASE" id="49039">
    <property type="entry name" value="M.Bba15883ORF389P"/>
</dbReference>
<dbReference type="PROSITE" id="PS00092">
    <property type="entry name" value="N6_MTASE"/>
    <property type="match status" value="1"/>
</dbReference>
<evidence type="ECO:0000256" key="4">
    <source>
        <dbReference type="ARBA" id="ARBA00022679"/>
    </source>
</evidence>
<dbReference type="GO" id="GO:0008170">
    <property type="term" value="F:N-methyltransferase activity"/>
    <property type="evidence" value="ECO:0007669"/>
    <property type="project" value="InterPro"/>
</dbReference>
<evidence type="ECO:0000256" key="2">
    <source>
        <dbReference type="ARBA" id="ARBA00011900"/>
    </source>
</evidence>
<dbReference type="STRING" id="866536.Belba_0389"/>
<dbReference type="InterPro" id="IPR002941">
    <property type="entry name" value="DNA_methylase_N4/N6"/>
</dbReference>
<dbReference type="GO" id="GO:0003677">
    <property type="term" value="F:DNA binding"/>
    <property type="evidence" value="ECO:0007669"/>
    <property type="project" value="InterPro"/>
</dbReference>
<dbReference type="Proteomes" id="UP000006050">
    <property type="component" value="Chromosome"/>
</dbReference>
<evidence type="ECO:0000256" key="5">
    <source>
        <dbReference type="ARBA" id="ARBA00022691"/>
    </source>
</evidence>
<dbReference type="AlphaFoldDB" id="I3Z1D2"/>
<dbReference type="InterPro" id="IPR002052">
    <property type="entry name" value="DNA_methylase_N6_adenine_CS"/>
</dbReference>
<accession>I3Z1D2</accession>
<sequence>MTPPSIEYLLNILKKNYPQVFLNNELDLGKLIQIFEYENQNKSGLVWNGKVAAKNQAYLPSNSKLILNEEKSLDSESSENIFIEGDNLDALKLLQKHYSERIKAIYIDPPYNTGSESFVYSDKFTNQKSSQKLNQKNPNSFEALHGNWLSMMYPRLILGRMLLRQDGIIFVSIDDHELANLKLMMDEVFGEENYIEIFSWVKSETPANLSRKSKKVTEYVLCYQKQKNKTKFKGIKKNSPSSNGLLNQSNAVNILTFPKNKVSTKITDGIIPKGDYGTDKYSVKLLEDTEVKNGYFTKEVILQAKFKWTQSKLDQEIKNGTLIQIPTIKLSPSYEKLAYDEEVPPNLINHKVGVDTNETASKELREMLGGKIFDFPKPPSLIKYLFGFSDDPEGIYLDFFAGSGATAQAVLEMNLKDQGQRKYICIQLPEEIKPNLEAFTKGFRKISEITFKRLSLLHSKLSVLNSEINAGFKYFELKD</sequence>
<dbReference type="HOGENOM" id="CLU_020164_2_3_10"/>
<protein>
    <recommendedName>
        <fullName evidence="2">site-specific DNA-methyltransferase (adenine-specific)</fullName>
        <ecNumber evidence="2">2.1.1.72</ecNumber>
    </recommendedName>
</protein>
<keyword evidence="5" id="KW-0949">S-adenosyl-L-methionine</keyword>
<dbReference type="GO" id="GO:0032259">
    <property type="term" value="P:methylation"/>
    <property type="evidence" value="ECO:0007669"/>
    <property type="project" value="UniProtKB-KW"/>
</dbReference>
<dbReference type="EMBL" id="CP003281">
    <property type="protein sequence ID" value="AFL83050.1"/>
    <property type="molecule type" value="Genomic_DNA"/>
</dbReference>
<name>I3Z1D2_BELBD</name>
<comment type="catalytic activity">
    <reaction evidence="6">
        <text>a 2'-deoxyadenosine in DNA + S-adenosyl-L-methionine = an N(6)-methyl-2'-deoxyadenosine in DNA + S-adenosyl-L-homocysteine + H(+)</text>
        <dbReference type="Rhea" id="RHEA:15197"/>
        <dbReference type="Rhea" id="RHEA-COMP:12418"/>
        <dbReference type="Rhea" id="RHEA-COMP:12419"/>
        <dbReference type="ChEBI" id="CHEBI:15378"/>
        <dbReference type="ChEBI" id="CHEBI:57856"/>
        <dbReference type="ChEBI" id="CHEBI:59789"/>
        <dbReference type="ChEBI" id="CHEBI:90615"/>
        <dbReference type="ChEBI" id="CHEBI:90616"/>
        <dbReference type="EC" id="2.1.1.72"/>
    </reaction>
</comment>
<dbReference type="Pfam" id="PF01555">
    <property type="entry name" value="N6_N4_Mtase"/>
    <property type="match status" value="1"/>
</dbReference>
<dbReference type="InterPro" id="IPR029063">
    <property type="entry name" value="SAM-dependent_MTases_sf"/>
</dbReference>
<evidence type="ECO:0000313" key="9">
    <source>
        <dbReference type="Proteomes" id="UP000006050"/>
    </source>
</evidence>
<organism evidence="8 9">
    <name type="scientific">Belliella baltica (strain DSM 15883 / CIP 108006 / LMG 21964 / BA134)</name>
    <dbReference type="NCBI Taxonomy" id="866536"/>
    <lineage>
        <taxon>Bacteria</taxon>
        <taxon>Pseudomonadati</taxon>
        <taxon>Bacteroidota</taxon>
        <taxon>Cytophagia</taxon>
        <taxon>Cytophagales</taxon>
        <taxon>Cyclobacteriaceae</taxon>
        <taxon>Belliella</taxon>
    </lineage>
</organism>
<evidence type="ECO:0000259" key="7">
    <source>
        <dbReference type="Pfam" id="PF01555"/>
    </source>
</evidence>
<dbReference type="eggNOG" id="COG2189">
    <property type="taxonomic scope" value="Bacteria"/>
</dbReference>
<dbReference type="InterPro" id="IPR002295">
    <property type="entry name" value="N4/N6-MTase_EcoPI_Mod-like"/>
</dbReference>
<evidence type="ECO:0000313" key="8">
    <source>
        <dbReference type="EMBL" id="AFL83050.1"/>
    </source>
</evidence>
<evidence type="ECO:0000256" key="3">
    <source>
        <dbReference type="ARBA" id="ARBA00022603"/>
    </source>
</evidence>
<dbReference type="KEGG" id="bbd:Belba_0389"/>
<dbReference type="SUPFAM" id="SSF53335">
    <property type="entry name" value="S-adenosyl-L-methionine-dependent methyltransferases"/>
    <property type="match status" value="1"/>
</dbReference>
<proteinExistence type="inferred from homology"/>
<feature type="domain" description="DNA methylase N-4/N-6" evidence="7">
    <location>
        <begin position="102"/>
        <end position="433"/>
    </location>
</feature>
<dbReference type="GO" id="GO:0009007">
    <property type="term" value="F:site-specific DNA-methyltransferase (adenine-specific) activity"/>
    <property type="evidence" value="ECO:0007669"/>
    <property type="project" value="UniProtKB-EC"/>
</dbReference>
<dbReference type="Gene3D" id="3.40.50.150">
    <property type="entry name" value="Vaccinia Virus protein VP39"/>
    <property type="match status" value="1"/>
</dbReference>
<dbReference type="PRINTS" id="PR00506">
    <property type="entry name" value="D21N6MTFRASE"/>
</dbReference>
<dbReference type="PIRSF" id="PIRSF015855">
    <property type="entry name" value="TypeIII_Mtase_mKpnI"/>
    <property type="match status" value="1"/>
</dbReference>
<keyword evidence="4" id="KW-0808">Transferase</keyword>
<dbReference type="EC" id="2.1.1.72" evidence="2"/>
<keyword evidence="3 8" id="KW-0489">Methyltransferase</keyword>
<gene>
    <name evidence="8" type="ordered locus">Belba_0389</name>
</gene>
<reference evidence="9" key="1">
    <citation type="submission" date="2012-06" db="EMBL/GenBank/DDBJ databases">
        <title>The complete genome of Belliella baltica DSM 15883.</title>
        <authorList>
            <person name="Lucas S."/>
            <person name="Copeland A."/>
            <person name="Lapidus A."/>
            <person name="Goodwin L."/>
            <person name="Pitluck S."/>
            <person name="Peters L."/>
            <person name="Mikhailova N."/>
            <person name="Davenport K."/>
            <person name="Kyrpides N."/>
            <person name="Mavromatis K."/>
            <person name="Pagani I."/>
            <person name="Ivanova N."/>
            <person name="Ovchinnikova G."/>
            <person name="Zeytun A."/>
            <person name="Detter J.C."/>
            <person name="Han C."/>
            <person name="Land M."/>
            <person name="Hauser L."/>
            <person name="Markowitz V."/>
            <person name="Cheng J.-F."/>
            <person name="Hugenholtz P."/>
            <person name="Woyke T."/>
            <person name="Wu D."/>
            <person name="Tindall B."/>
            <person name="Pomrenke H."/>
            <person name="Brambilla E."/>
            <person name="Klenk H.-P."/>
            <person name="Eisen J.A."/>
        </authorList>
    </citation>
    <scope>NUCLEOTIDE SEQUENCE [LARGE SCALE GENOMIC DNA]</scope>
    <source>
        <strain evidence="9">DSM 15883 / CIP 108006 / LMG 21964 / BA134</strain>
    </source>
</reference>
<comment type="similarity">
    <text evidence="1">Belongs to the N(4)/N(6)-methyltransferase family.</text>
</comment>
<keyword evidence="9" id="KW-1185">Reference proteome</keyword>
<dbReference type="PATRIC" id="fig|866536.3.peg.402"/>
<evidence type="ECO:0000256" key="6">
    <source>
        <dbReference type="ARBA" id="ARBA00047942"/>
    </source>
</evidence>